<dbReference type="Proteomes" id="UP000230564">
    <property type="component" value="Unassembled WGS sequence"/>
</dbReference>
<dbReference type="GO" id="GO:0051539">
    <property type="term" value="F:4 iron, 4 sulfur cluster binding"/>
    <property type="evidence" value="ECO:0007669"/>
    <property type="project" value="UniProtKB-KW"/>
</dbReference>
<dbReference type="SUPFAM" id="SSF142019">
    <property type="entry name" value="Nqo1 FMN-binding domain-like"/>
    <property type="match status" value="1"/>
</dbReference>
<accession>A0A2H0NFJ4</accession>
<dbReference type="EMBL" id="PCWQ01000007">
    <property type="protein sequence ID" value="PIR06935.1"/>
    <property type="molecule type" value="Genomic_DNA"/>
</dbReference>
<name>A0A2H0NFJ4_9BACT</name>
<dbReference type="Gene3D" id="1.20.1440.230">
    <property type="entry name" value="NADH-ubiquinone oxidoreductase 51kDa subunit, iron-sulphur binding domain"/>
    <property type="match status" value="1"/>
</dbReference>
<dbReference type="SMART" id="SM00928">
    <property type="entry name" value="NADH_4Fe-4S"/>
    <property type="match status" value="1"/>
</dbReference>
<evidence type="ECO:0000313" key="7">
    <source>
        <dbReference type="EMBL" id="PIR06935.1"/>
    </source>
</evidence>
<evidence type="ECO:0000256" key="4">
    <source>
        <dbReference type="ARBA" id="ARBA00023004"/>
    </source>
</evidence>
<reference evidence="7 8" key="1">
    <citation type="submission" date="2017-09" db="EMBL/GenBank/DDBJ databases">
        <title>Depth-based differentiation of microbial function through sediment-hosted aquifers and enrichment of novel symbionts in the deep terrestrial subsurface.</title>
        <authorList>
            <person name="Probst A.J."/>
            <person name="Ladd B."/>
            <person name="Jarett J.K."/>
            <person name="Geller-Mcgrath D.E."/>
            <person name="Sieber C.M."/>
            <person name="Emerson J.B."/>
            <person name="Anantharaman K."/>
            <person name="Thomas B.C."/>
            <person name="Malmstrom R."/>
            <person name="Stieglmeier M."/>
            <person name="Klingl A."/>
            <person name="Woyke T."/>
            <person name="Ryan C.M."/>
            <person name="Banfield J.F."/>
        </authorList>
    </citation>
    <scope>NUCLEOTIDE SEQUENCE [LARGE SCALE GENOMIC DNA]</scope>
    <source>
        <strain evidence="7">CG11_big_fil_rev_8_21_14_0_20_36_20</strain>
    </source>
</reference>
<protein>
    <recommendedName>
        <fullName evidence="6">NADH-ubiquinone oxidoreductase 51kDa subunit iron-sulphur binding domain-containing protein</fullName>
    </recommendedName>
</protein>
<dbReference type="PANTHER" id="PTHR43578">
    <property type="entry name" value="NADH-QUINONE OXIDOREDUCTASE SUBUNIT F"/>
    <property type="match status" value="1"/>
</dbReference>
<evidence type="ECO:0000259" key="6">
    <source>
        <dbReference type="SMART" id="SM00928"/>
    </source>
</evidence>
<proteinExistence type="inferred from homology"/>
<dbReference type="PANTHER" id="PTHR43578:SF3">
    <property type="entry name" value="NADH-QUINONE OXIDOREDUCTASE SUBUNIT F"/>
    <property type="match status" value="1"/>
</dbReference>
<dbReference type="InterPro" id="IPR037207">
    <property type="entry name" value="Nuop51_4Fe4S-bd_sf"/>
</dbReference>
<dbReference type="Gene3D" id="3.10.20.600">
    <property type="match status" value="1"/>
</dbReference>
<dbReference type="GO" id="GO:0046872">
    <property type="term" value="F:metal ion binding"/>
    <property type="evidence" value="ECO:0007669"/>
    <property type="project" value="UniProtKB-KW"/>
</dbReference>
<comment type="caution">
    <text evidence="7">The sequence shown here is derived from an EMBL/GenBank/DDBJ whole genome shotgun (WGS) entry which is preliminary data.</text>
</comment>
<organism evidence="7 8">
    <name type="scientific">Candidatus Komeilibacteria bacterium CG11_big_fil_rev_8_21_14_0_20_36_20</name>
    <dbReference type="NCBI Taxonomy" id="1974477"/>
    <lineage>
        <taxon>Bacteria</taxon>
        <taxon>Candidatus Komeiliibacteriota</taxon>
    </lineage>
</organism>
<gene>
    <name evidence="7" type="ORF">COV55_00725</name>
</gene>
<dbReference type="SUPFAM" id="SSF140490">
    <property type="entry name" value="Nqo1C-terminal domain-like"/>
    <property type="match status" value="1"/>
</dbReference>
<dbReference type="InterPro" id="IPR019575">
    <property type="entry name" value="Nuop51_4Fe4S-bd"/>
</dbReference>
<dbReference type="SUPFAM" id="SSF142984">
    <property type="entry name" value="Nqo1 middle domain-like"/>
    <property type="match status" value="1"/>
</dbReference>
<dbReference type="Pfam" id="PF10589">
    <property type="entry name" value="NADH_4Fe-4S"/>
    <property type="match status" value="1"/>
</dbReference>
<dbReference type="InterPro" id="IPR037225">
    <property type="entry name" value="Nuo51_FMN-bd_sf"/>
</dbReference>
<evidence type="ECO:0000256" key="1">
    <source>
        <dbReference type="ARBA" id="ARBA00007523"/>
    </source>
</evidence>
<feature type="domain" description="NADH-ubiquinone oxidoreductase 51kDa subunit iron-sulphur binding" evidence="6">
    <location>
        <begin position="252"/>
        <end position="297"/>
    </location>
</feature>
<evidence type="ECO:0000313" key="8">
    <source>
        <dbReference type="Proteomes" id="UP000230564"/>
    </source>
</evidence>
<evidence type="ECO:0000256" key="5">
    <source>
        <dbReference type="ARBA" id="ARBA00023014"/>
    </source>
</evidence>
<keyword evidence="2" id="KW-0004">4Fe-4S</keyword>
<keyword evidence="5" id="KW-0411">Iron-sulfur</keyword>
<evidence type="ECO:0000256" key="3">
    <source>
        <dbReference type="ARBA" id="ARBA00022723"/>
    </source>
</evidence>
<dbReference type="Pfam" id="PF01512">
    <property type="entry name" value="Complex1_51K"/>
    <property type="match status" value="1"/>
</dbReference>
<dbReference type="AlphaFoldDB" id="A0A2H0NFJ4"/>
<dbReference type="Gene3D" id="3.40.50.11540">
    <property type="entry name" value="NADH-ubiquinone oxidoreductase 51kDa subunit"/>
    <property type="match status" value="1"/>
</dbReference>
<sequence>MPKDIIEKLKSANLLGRGGASFPTYLKWQMVKDTPAKKKYVVCNVSEGELDVFKDGFILENYPTQIVEGLKIALKTIDHSYGYIFLRKDYYQKYKKRLEKLTKNLPITIFKEKGGYLSGEETVVCQEIEEQILRPRQKPPFPGQTGIDGSPTLINNLETFYYVALIAKNQYKYTRFYAITGDIKHKGVFELPLDWSLKRILKETGNWLVDQDFFAQVGGGASGDILLPSELNRSINGVGSLIIFDKAKTDLYQLMERWVNFFMKENCDKCTPCREGIYRLREMIKQRKIESEVLKDLWLVLEETSFCALGKSVATPFRSLIKKVLT</sequence>
<keyword evidence="4" id="KW-0408">Iron</keyword>
<comment type="similarity">
    <text evidence="1">Belongs to the complex I 51 kDa subunit family.</text>
</comment>
<dbReference type="InterPro" id="IPR011538">
    <property type="entry name" value="Nuo51_FMN-bd"/>
</dbReference>
<evidence type="ECO:0000256" key="2">
    <source>
        <dbReference type="ARBA" id="ARBA00022485"/>
    </source>
</evidence>
<keyword evidence="3" id="KW-0479">Metal-binding</keyword>